<keyword evidence="5 6" id="KW-0472">Membrane</keyword>
<dbReference type="RefSeq" id="WP_012831793.1">
    <property type="nucleotide sequence ID" value="NC_013440.1"/>
</dbReference>
<dbReference type="InterPro" id="IPR001851">
    <property type="entry name" value="ABC_transp_permease"/>
</dbReference>
<keyword evidence="4 6" id="KW-1133">Transmembrane helix</keyword>
<dbReference type="eggNOG" id="COG4603">
    <property type="taxonomic scope" value="Bacteria"/>
</dbReference>
<evidence type="ECO:0000256" key="2">
    <source>
        <dbReference type="ARBA" id="ARBA00022475"/>
    </source>
</evidence>
<dbReference type="GO" id="GO:0022857">
    <property type="term" value="F:transmembrane transporter activity"/>
    <property type="evidence" value="ECO:0007669"/>
    <property type="project" value="InterPro"/>
</dbReference>
<dbReference type="PANTHER" id="PTHR47089">
    <property type="entry name" value="ABC TRANSPORTER, PERMEASE PROTEIN"/>
    <property type="match status" value="1"/>
</dbReference>
<keyword evidence="3 6" id="KW-0812">Transmembrane</keyword>
<feature type="transmembrane region" description="Helical" evidence="6">
    <location>
        <begin position="106"/>
        <end position="128"/>
    </location>
</feature>
<keyword evidence="2" id="KW-1003">Cell membrane</keyword>
<feature type="transmembrane region" description="Helical" evidence="6">
    <location>
        <begin position="52"/>
        <end position="75"/>
    </location>
</feature>
<reference evidence="7 8" key="1">
    <citation type="journal article" date="2010" name="Stand. Genomic Sci.">
        <title>Complete genome sequence of Haliangium ochraceum type strain (SMP-2).</title>
        <authorList>
            <consortium name="US DOE Joint Genome Institute (JGI-PGF)"/>
            <person name="Ivanova N."/>
            <person name="Daum C."/>
            <person name="Lang E."/>
            <person name="Abt B."/>
            <person name="Kopitz M."/>
            <person name="Saunders E."/>
            <person name="Lapidus A."/>
            <person name="Lucas S."/>
            <person name="Glavina Del Rio T."/>
            <person name="Nolan M."/>
            <person name="Tice H."/>
            <person name="Copeland A."/>
            <person name="Cheng J.F."/>
            <person name="Chen F."/>
            <person name="Bruce D."/>
            <person name="Goodwin L."/>
            <person name="Pitluck S."/>
            <person name="Mavromatis K."/>
            <person name="Pati A."/>
            <person name="Mikhailova N."/>
            <person name="Chen A."/>
            <person name="Palaniappan K."/>
            <person name="Land M."/>
            <person name="Hauser L."/>
            <person name="Chang Y.J."/>
            <person name="Jeffries C.D."/>
            <person name="Detter J.C."/>
            <person name="Brettin T."/>
            <person name="Rohde M."/>
            <person name="Goker M."/>
            <person name="Bristow J."/>
            <person name="Markowitz V."/>
            <person name="Eisen J.A."/>
            <person name="Hugenholtz P."/>
            <person name="Kyrpides N.C."/>
            <person name="Klenk H.P."/>
        </authorList>
    </citation>
    <scope>NUCLEOTIDE SEQUENCE [LARGE SCALE GENOMIC DNA]</scope>
    <source>
        <strain evidence="8">DSM 14365 / CIP 107738 / JCM 11303 / AJ 13395 / SMP-2</strain>
    </source>
</reference>
<dbReference type="KEGG" id="hoh:Hoch_6737"/>
<protein>
    <submittedName>
        <fullName evidence="7">Inner-membrane translocator</fullName>
    </submittedName>
</protein>
<organism evidence="7 8">
    <name type="scientific">Haliangium ochraceum (strain DSM 14365 / JCM 11303 / SMP-2)</name>
    <dbReference type="NCBI Taxonomy" id="502025"/>
    <lineage>
        <taxon>Bacteria</taxon>
        <taxon>Pseudomonadati</taxon>
        <taxon>Myxococcota</taxon>
        <taxon>Polyangia</taxon>
        <taxon>Haliangiales</taxon>
        <taxon>Kofleriaceae</taxon>
        <taxon>Haliangium</taxon>
    </lineage>
</organism>
<dbReference type="GO" id="GO:0005886">
    <property type="term" value="C:plasma membrane"/>
    <property type="evidence" value="ECO:0007669"/>
    <property type="project" value="UniProtKB-SubCell"/>
</dbReference>
<proteinExistence type="predicted"/>
<keyword evidence="8" id="KW-1185">Reference proteome</keyword>
<feature type="transmembrane region" description="Helical" evidence="6">
    <location>
        <begin position="185"/>
        <end position="204"/>
    </location>
</feature>
<dbReference type="STRING" id="502025.Hoch_6737"/>
<evidence type="ECO:0000256" key="3">
    <source>
        <dbReference type="ARBA" id="ARBA00022692"/>
    </source>
</evidence>
<feature type="transmembrane region" description="Helical" evidence="6">
    <location>
        <begin position="233"/>
        <end position="251"/>
    </location>
</feature>
<dbReference type="CDD" id="cd06580">
    <property type="entry name" value="TM_PBP1_transp_TpRbsC_like"/>
    <property type="match status" value="1"/>
</dbReference>
<evidence type="ECO:0000256" key="1">
    <source>
        <dbReference type="ARBA" id="ARBA00004651"/>
    </source>
</evidence>
<accession>D0LT65</accession>
<name>D0LT65_HALO1</name>
<feature type="transmembrane region" description="Helical" evidence="6">
    <location>
        <begin position="82"/>
        <end position="100"/>
    </location>
</feature>
<evidence type="ECO:0000256" key="4">
    <source>
        <dbReference type="ARBA" id="ARBA00022989"/>
    </source>
</evidence>
<dbReference type="Pfam" id="PF02653">
    <property type="entry name" value="BPD_transp_2"/>
    <property type="match status" value="1"/>
</dbReference>
<dbReference type="AlphaFoldDB" id="D0LT65"/>
<evidence type="ECO:0000313" key="7">
    <source>
        <dbReference type="EMBL" id="ACY19201.1"/>
    </source>
</evidence>
<gene>
    <name evidence="7" type="ordered locus">Hoch_6737</name>
</gene>
<dbReference type="PANTHER" id="PTHR47089:SF1">
    <property type="entry name" value="GUANOSINE ABC TRANSPORTER PERMEASE PROTEIN NUPP"/>
    <property type="match status" value="1"/>
</dbReference>
<dbReference type="OrthoDB" id="9809785at2"/>
<feature type="transmembrane region" description="Helical" evidence="6">
    <location>
        <begin position="313"/>
        <end position="330"/>
    </location>
</feature>
<evidence type="ECO:0000256" key="6">
    <source>
        <dbReference type="SAM" id="Phobius"/>
    </source>
</evidence>
<evidence type="ECO:0000256" key="5">
    <source>
        <dbReference type="ARBA" id="ARBA00023136"/>
    </source>
</evidence>
<feature type="transmembrane region" description="Helical" evidence="6">
    <location>
        <begin position="286"/>
        <end position="307"/>
    </location>
</feature>
<dbReference type="Proteomes" id="UP000001880">
    <property type="component" value="Chromosome"/>
</dbReference>
<evidence type="ECO:0000313" key="8">
    <source>
        <dbReference type="Proteomes" id="UP000001880"/>
    </source>
</evidence>
<comment type="subcellular location">
    <subcellularLocation>
        <location evidence="1">Cell membrane</location>
        <topology evidence="1">Multi-pass membrane protein</topology>
    </subcellularLocation>
</comment>
<feature type="transmembrane region" description="Helical" evidence="6">
    <location>
        <begin position="140"/>
        <end position="161"/>
    </location>
</feature>
<dbReference type="HOGENOM" id="CLU_040769_0_2_7"/>
<sequence>MIRREVYTILVALVVAGLAGALLTLVVGESPLEVYERLVVRTWGNPYSRGQVLFKTTPLIFTGLAVALAFHVGLFNIGAEGQMVVGSFATAVCGAVLPAAMPWPLALPLCLLAAMLGGGIWGGIPGVLKARFGAHEVINTIMLNFIAMAVVLWLGNSFLFLPETTHTAEIAAGARLSPLGSSGSASNTSFLLAIVAAICVHFFLQRTRVGFEWRAVGFNPRAAENGGIHVNRAIVGGMVAAGALAGLVGANSVLGYKHYFEEGIGRGAGFMGIAVALLGRNHPIGIIAAALLFGTLSQGGLAVNSLVPKELVDVLQAVIILTVAATASIMRNRFSRGGGH</sequence>
<dbReference type="EMBL" id="CP001804">
    <property type="protein sequence ID" value="ACY19201.1"/>
    <property type="molecule type" value="Genomic_DNA"/>
</dbReference>